<dbReference type="EMBL" id="MK327938">
    <property type="protein sequence ID" value="QBO63861.1"/>
    <property type="molecule type" value="Genomic_DNA"/>
</dbReference>
<organism evidence="1 2">
    <name type="scientific">Escherichia phage vB_EcoM_Goslar</name>
    <dbReference type="NCBI Taxonomy" id="2502409"/>
    <lineage>
        <taxon>Viruses</taxon>
        <taxon>Duplodnaviria</taxon>
        <taxon>Heunggongvirae</taxon>
        <taxon>Uroviricota</taxon>
        <taxon>Caudoviricetes</taxon>
        <taxon>Chimalliviridae</taxon>
        <taxon>Goslarvirus</taxon>
        <taxon>Goslarvirus goslar</taxon>
    </lineage>
</organism>
<protein>
    <recommendedName>
        <fullName evidence="3">DNA polymerase</fullName>
    </recommendedName>
</protein>
<dbReference type="InterPro" id="IPR012337">
    <property type="entry name" value="RNaseH-like_sf"/>
</dbReference>
<evidence type="ECO:0008006" key="3">
    <source>
        <dbReference type="Google" id="ProtNLM"/>
    </source>
</evidence>
<accession>A0A482GDK7</accession>
<name>A0A482GDK7_BPGOS</name>
<dbReference type="GO" id="GO:0003676">
    <property type="term" value="F:nucleic acid binding"/>
    <property type="evidence" value="ECO:0007669"/>
    <property type="project" value="InterPro"/>
</dbReference>
<dbReference type="SUPFAM" id="SSF53098">
    <property type="entry name" value="Ribonuclease H-like"/>
    <property type="match status" value="1"/>
</dbReference>
<reference evidence="1 2" key="1">
    <citation type="submission" date="2018-12" db="EMBL/GenBank/DDBJ databases">
        <title>Still something new to discover - new insights into E. coli phage diversity and taxonomy.</title>
        <authorList>
            <person name="Korf I.H.E."/>
            <person name="Adriaennsens E."/>
            <person name="Dreiseikelmann B."/>
            <person name="Kropinski A."/>
            <person name="Nimtz M."/>
            <person name="Meier-Kolthoff J.P."/>
            <person name="Rohde M."/>
            <person name="van Raaij M."/>
            <person name="Wittmann J."/>
        </authorList>
    </citation>
    <scope>NUCLEOTIDE SEQUENCE [LARGE SCALE GENOMIC DNA]</scope>
</reference>
<dbReference type="Gene3D" id="3.30.420.10">
    <property type="entry name" value="Ribonuclease H-like superfamily/Ribonuclease H"/>
    <property type="match status" value="1"/>
</dbReference>
<evidence type="ECO:0000313" key="2">
    <source>
        <dbReference type="Proteomes" id="UP000294673"/>
    </source>
</evidence>
<sequence>MSEQERKPKKKLLGIQCRHISYNEANDGSKNDLMIAKEIMFFDDNTQATNLRFFENYKRPFWVTVESKRKNKYKKESEKLSHVRRYDVRQSELVEKISSVLYKRRADDNTRLQQLARSPYLYGTDVSASCYLKTQYNTKWPEYVDKLPASIACFDIETDVVHGHGKIVCMSITMGYNAILCYTKDFVGHIPNAIEKTHEKIRYYLAERLNTKEDPHAFEKYHYDVRIVESPAQAVIQCMQKVHEWQPDYLLGWNIAFDIPRMLQALNEEGYRPEDVFSDPRVPPKYRIARWVPPKTDKVSASGRKTNLTLEQTWPMFYTMATYQVMDAMCGYKFVRLGRPDEGRYSLDAVLERNKCHTKLKAIPGTEGFTELAWHEEMQTNHQIDYGVYNLWDNQGIEALDQKTKDYSMTIPIRLAASDLKDFSSNPKRICDKLFFVYLNRGEVMGCTADDMTQEEDKWVISRTGHIVTLPCDLMADNGIHLFWDMPNLRSYIRLFVAD</sequence>
<evidence type="ECO:0000313" key="1">
    <source>
        <dbReference type="EMBL" id="QBO63861.1"/>
    </source>
</evidence>
<dbReference type="Proteomes" id="UP000294673">
    <property type="component" value="Segment"/>
</dbReference>
<proteinExistence type="predicted"/>
<organismHost>
    <name type="scientific">Escherichia coli</name>
    <dbReference type="NCBI Taxonomy" id="562"/>
</organismHost>
<dbReference type="InterPro" id="IPR036397">
    <property type="entry name" value="RNaseH_sf"/>
</dbReference>
<keyword evidence="2" id="KW-1185">Reference proteome</keyword>
<gene>
    <name evidence="1" type="ORF">Goslar_00068</name>
</gene>